<comment type="caution">
    <text evidence="2">The sequence shown here is derived from an EMBL/GenBank/DDBJ whole genome shotgun (WGS) entry which is preliminary data.</text>
</comment>
<feature type="transmembrane region" description="Helical" evidence="1">
    <location>
        <begin position="113"/>
        <end position="138"/>
    </location>
</feature>
<evidence type="ECO:0000313" key="2">
    <source>
        <dbReference type="EMBL" id="KAF1753655.1"/>
    </source>
</evidence>
<dbReference type="InterPro" id="IPR003839">
    <property type="entry name" value="7TM_GPCR_serpentine_rcpt_Sru"/>
</dbReference>
<evidence type="ECO:0000256" key="1">
    <source>
        <dbReference type="SAM" id="Phobius"/>
    </source>
</evidence>
<dbReference type="AlphaFoldDB" id="A0A6A5GG80"/>
<protein>
    <submittedName>
        <fullName evidence="2">Uncharacterized protein</fullName>
    </submittedName>
</protein>
<dbReference type="PANTHER" id="PTHR47516:SF1">
    <property type="entry name" value="SERPENTINE RECEPTOR, CLASS T-RELATED"/>
    <property type="match status" value="1"/>
</dbReference>
<dbReference type="Pfam" id="PF10322">
    <property type="entry name" value="7TM_GPCR_Sru"/>
    <property type="match status" value="3"/>
</dbReference>
<dbReference type="RefSeq" id="XP_053582363.1">
    <property type="nucleotide sequence ID" value="XM_053733450.1"/>
</dbReference>
<sequence>MASLPNAYLPIDWFPEYQTFSYQFDYVTVIVILSFICFVPSVFATVQMILFYLKTSTRNGSKEIHPYVFKSFLCMQFCNIIATALDYIVNRISYTTLVTSYIATMKSEIIIRYLVAALYAFIYMSQLYTVLFCFIRVLVLFNPRTHSEVRRLQTIGDAVFSSIVTFCIITTALLMIIKMKTLKLVDQNSKLKAKAETTLKITMCIILLPSMMTQVFARLQSIGDVVFSSIVTFCIVTMTLVMIFEMKTLKSVDQNSKLKAKAETTLKITMCIILIPSMTTEILIITCFWASTYASYMILARPILVDCRVNIVSCYFYWTHPCFKQQAVLKHVNVMALSTN</sequence>
<proteinExistence type="predicted"/>
<keyword evidence="1" id="KW-1133">Transmembrane helix</keyword>
<dbReference type="GeneID" id="9820764"/>
<organism evidence="2 3">
    <name type="scientific">Caenorhabditis remanei</name>
    <name type="common">Caenorhabditis vulgaris</name>
    <dbReference type="NCBI Taxonomy" id="31234"/>
    <lineage>
        <taxon>Eukaryota</taxon>
        <taxon>Metazoa</taxon>
        <taxon>Ecdysozoa</taxon>
        <taxon>Nematoda</taxon>
        <taxon>Chromadorea</taxon>
        <taxon>Rhabditida</taxon>
        <taxon>Rhabditina</taxon>
        <taxon>Rhabditomorpha</taxon>
        <taxon>Rhabditoidea</taxon>
        <taxon>Rhabditidae</taxon>
        <taxon>Peloderinae</taxon>
        <taxon>Caenorhabditis</taxon>
    </lineage>
</organism>
<evidence type="ECO:0000313" key="3">
    <source>
        <dbReference type="Proteomes" id="UP000483820"/>
    </source>
</evidence>
<dbReference type="KEGG" id="crq:GCK72_020212"/>
<gene>
    <name evidence="2" type="ORF">GCK72_020212</name>
</gene>
<dbReference type="EMBL" id="WUAV01000005">
    <property type="protein sequence ID" value="KAF1753655.1"/>
    <property type="molecule type" value="Genomic_DNA"/>
</dbReference>
<dbReference type="PANTHER" id="PTHR47516">
    <property type="entry name" value="SERPENTINE RECEPTOR, CLASS U-RELATED"/>
    <property type="match status" value="1"/>
</dbReference>
<keyword evidence="1" id="KW-0472">Membrane</keyword>
<dbReference type="CTD" id="9820764"/>
<feature type="transmembrane region" description="Helical" evidence="1">
    <location>
        <begin position="158"/>
        <end position="177"/>
    </location>
</feature>
<feature type="transmembrane region" description="Helical" evidence="1">
    <location>
        <begin position="225"/>
        <end position="244"/>
    </location>
</feature>
<accession>A0A6A5GG80</accession>
<feature type="transmembrane region" description="Helical" evidence="1">
    <location>
        <begin position="265"/>
        <end position="291"/>
    </location>
</feature>
<dbReference type="Proteomes" id="UP000483820">
    <property type="component" value="Chromosome V"/>
</dbReference>
<keyword evidence="1" id="KW-0812">Transmembrane</keyword>
<reference evidence="2 3" key="1">
    <citation type="submission" date="2019-12" db="EMBL/GenBank/DDBJ databases">
        <title>Chromosome-level assembly of the Caenorhabditis remanei genome.</title>
        <authorList>
            <person name="Teterina A.A."/>
            <person name="Willis J.H."/>
            <person name="Phillips P.C."/>
        </authorList>
    </citation>
    <scope>NUCLEOTIDE SEQUENCE [LARGE SCALE GENOMIC DNA]</scope>
    <source>
        <strain evidence="2 3">PX506</strain>
        <tissue evidence="2">Whole organism</tissue>
    </source>
</reference>
<feature type="transmembrane region" description="Helical" evidence="1">
    <location>
        <begin position="26"/>
        <end position="53"/>
    </location>
</feature>
<name>A0A6A5GG80_CAERE</name>
<feature type="transmembrane region" description="Helical" evidence="1">
    <location>
        <begin position="198"/>
        <end position="219"/>
    </location>
</feature>